<gene>
    <name evidence="1" type="ORF">CANCADRAFT_56626</name>
</gene>
<evidence type="ECO:0000313" key="2">
    <source>
        <dbReference type="Proteomes" id="UP000095023"/>
    </source>
</evidence>
<accession>A0A1E4TE28</accession>
<organism evidence="1 2">
    <name type="scientific">Tortispora caseinolytica NRRL Y-17796</name>
    <dbReference type="NCBI Taxonomy" id="767744"/>
    <lineage>
        <taxon>Eukaryota</taxon>
        <taxon>Fungi</taxon>
        <taxon>Dikarya</taxon>
        <taxon>Ascomycota</taxon>
        <taxon>Saccharomycotina</taxon>
        <taxon>Trigonopsidomycetes</taxon>
        <taxon>Trigonopsidales</taxon>
        <taxon>Trigonopsidaceae</taxon>
        <taxon>Tortispora</taxon>
    </lineage>
</organism>
<dbReference type="Proteomes" id="UP000095023">
    <property type="component" value="Unassembled WGS sequence"/>
</dbReference>
<dbReference type="EMBL" id="KV453842">
    <property type="protein sequence ID" value="ODV90011.1"/>
    <property type="molecule type" value="Genomic_DNA"/>
</dbReference>
<dbReference type="AlphaFoldDB" id="A0A1E4TE28"/>
<proteinExistence type="predicted"/>
<name>A0A1E4TE28_9ASCO</name>
<sequence length="79" mass="9675">MNQSRRWRDQKVNQLFSHQARDRALGRPTALLRTLQMHLHTYYILETFPNCRTKRKSSPFLHPRSCPFRLFWLLDSKIY</sequence>
<reference evidence="2" key="1">
    <citation type="submission" date="2016-02" db="EMBL/GenBank/DDBJ databases">
        <title>Comparative genomics of biotechnologically important yeasts.</title>
        <authorList>
            <consortium name="DOE Joint Genome Institute"/>
            <person name="Riley R."/>
            <person name="Haridas S."/>
            <person name="Wolfe K.H."/>
            <person name="Lopes M.R."/>
            <person name="Hittinger C.T."/>
            <person name="Goker M."/>
            <person name="Salamov A."/>
            <person name="Wisecaver J."/>
            <person name="Long T.M."/>
            <person name="Aerts A.L."/>
            <person name="Barry K."/>
            <person name="Choi C."/>
            <person name="Clum A."/>
            <person name="Coughlan A.Y."/>
            <person name="Deshpande S."/>
            <person name="Douglass A.P."/>
            <person name="Hanson S.J."/>
            <person name="Klenk H.-P."/>
            <person name="Labutti K."/>
            <person name="Lapidus A."/>
            <person name="Lindquist E."/>
            <person name="Lipzen A."/>
            <person name="Meier-Kolthoff J.P."/>
            <person name="Ohm R.A."/>
            <person name="Otillar R.P."/>
            <person name="Pangilinan J."/>
            <person name="Peng Y."/>
            <person name="Rokas A."/>
            <person name="Rosa C.A."/>
            <person name="Scheuner C."/>
            <person name="Sibirny A.A."/>
            <person name="Slot J.C."/>
            <person name="Stielow J.B."/>
            <person name="Sun H."/>
            <person name="Kurtzman C.P."/>
            <person name="Blackwell M."/>
            <person name="Jeffries T.W."/>
            <person name="Grigoriev I.V."/>
        </authorList>
    </citation>
    <scope>NUCLEOTIDE SEQUENCE [LARGE SCALE GENOMIC DNA]</scope>
    <source>
        <strain evidence="2">NRRL Y-17796</strain>
    </source>
</reference>
<keyword evidence="2" id="KW-1185">Reference proteome</keyword>
<evidence type="ECO:0000313" key="1">
    <source>
        <dbReference type="EMBL" id="ODV90011.1"/>
    </source>
</evidence>
<protein>
    <submittedName>
        <fullName evidence="1">Uncharacterized protein</fullName>
    </submittedName>
</protein>